<evidence type="ECO:0000313" key="1">
    <source>
        <dbReference type="EMBL" id="ASC02995.1"/>
    </source>
</evidence>
<protein>
    <submittedName>
        <fullName evidence="1">Type IV secretion protein Rhs</fullName>
    </submittedName>
</protein>
<name>A0A1Z3CHU0_FUSNP</name>
<keyword evidence="2" id="KW-1185">Reference proteome</keyword>
<reference evidence="1 2" key="1">
    <citation type="submission" date="2017-06" db="EMBL/GenBank/DDBJ databases">
        <title>Draft genome sequence of Fusobacterium nucleatum subsp. polymorphum KCOM 1260 (=ChDC F218).</title>
        <authorList>
            <person name="Kook J.-K."/>
            <person name="Park S.-N."/>
            <person name="Lim Y.K."/>
            <person name="Roh H."/>
        </authorList>
    </citation>
    <scope>NUCLEOTIDE SEQUENCE [LARGE SCALE GENOMIC DNA]</scope>
    <source>
        <strain evidence="2">KCOM 1260 (ChDC F218)</strain>
    </source>
</reference>
<accession>A0A1Z3CHU0</accession>
<dbReference type="AlphaFoldDB" id="A0A1Z3CHU0"/>
<dbReference type="EMBL" id="CP021934">
    <property type="protein sequence ID" value="ASC02995.1"/>
    <property type="molecule type" value="Genomic_DNA"/>
</dbReference>
<dbReference type="RefSeq" id="WP_032834482.1">
    <property type="nucleotide sequence ID" value="NZ_CP021934.1"/>
</dbReference>
<proteinExistence type="predicted"/>
<gene>
    <name evidence="1" type="ORF">CBG50_06535</name>
</gene>
<organism evidence="1 2">
    <name type="scientific">Fusobacterium nucleatum subsp. polymorphum</name>
    <name type="common">Fusobacterium polymorphum</name>
    <dbReference type="NCBI Taxonomy" id="76857"/>
    <lineage>
        <taxon>Bacteria</taxon>
        <taxon>Fusobacteriati</taxon>
        <taxon>Fusobacteriota</taxon>
        <taxon>Fusobacteriia</taxon>
        <taxon>Fusobacteriales</taxon>
        <taxon>Fusobacteriaceae</taxon>
        <taxon>Fusobacterium</taxon>
    </lineage>
</organism>
<dbReference type="Proteomes" id="UP000196759">
    <property type="component" value="Chromosome"/>
</dbReference>
<sequence>MTFSEEIEDEIKEFVSRTENIYYFPDSNYGVEYLNNNFNFLGTKIDLAKEKNYTSYDFKKNNFLDMIKFFELKKIKEKILLSKEIHYIGDGITNSELIFSGKDFFRVLEFLFENVPEHHYFFDENEKWCLLIATEGWITYGEKTCKNNI</sequence>
<evidence type="ECO:0000313" key="2">
    <source>
        <dbReference type="Proteomes" id="UP000196759"/>
    </source>
</evidence>